<reference evidence="2" key="1">
    <citation type="submission" date="2023-06" db="EMBL/GenBank/DDBJ databases">
        <title>Complete Genome of Candidatus Phytoplasma asteris M8.</title>
        <authorList>
            <person name="Toth R."/>
            <person name="Ilic A.-M."/>
            <person name="Huettel B."/>
            <person name="Duduk B."/>
            <person name="Kube M."/>
        </authorList>
    </citation>
    <scope>NUCLEOTIDE SEQUENCE [LARGE SCALE GENOMIC DNA]</scope>
    <source>
        <strain evidence="2">M8</strain>
    </source>
</reference>
<keyword evidence="3" id="KW-1185">Reference proteome</keyword>
<geneLocation type="plasmid" evidence="2 3">
    <name>pM8-6959</name>
</geneLocation>
<evidence type="ECO:0000256" key="1">
    <source>
        <dbReference type="SAM" id="Phobius"/>
    </source>
</evidence>
<dbReference type="RefSeq" id="WP_342386795.1">
    <property type="nucleotide sequence ID" value="NZ_CP128415.1"/>
</dbReference>
<sequence length="160" mass="19402">MKKIKFRTKFYLIIFIFIYLLLNFYKTNLVFAMKNNSSKYIIEKDFLNESFFNDEASSSSINQNTNDQEIDLNLSLKLPENNLFFDNTIRLQFTGVELRSLEEIQRDNEIKRKKTADSKRKYRLKNMKLFREASRDYYHKNKDKIKLKRIEKSKKIINND</sequence>
<feature type="transmembrane region" description="Helical" evidence="1">
    <location>
        <begin position="12"/>
        <end position="33"/>
    </location>
</feature>
<evidence type="ECO:0000313" key="3">
    <source>
        <dbReference type="Proteomes" id="UP001483898"/>
    </source>
</evidence>
<keyword evidence="1" id="KW-0472">Membrane</keyword>
<name>A0ABZ3CE46_9MOLU</name>
<proteinExistence type="predicted"/>
<dbReference type="Proteomes" id="UP001483898">
    <property type="component" value="Plasmid pM8-6959"/>
</dbReference>
<organism evidence="2 3">
    <name type="scientific">Candidatus Phytoplasma asteris</name>
    <dbReference type="NCBI Taxonomy" id="85620"/>
    <lineage>
        <taxon>Bacteria</taxon>
        <taxon>Bacillati</taxon>
        <taxon>Mycoplasmatota</taxon>
        <taxon>Mollicutes</taxon>
        <taxon>Acholeplasmatales</taxon>
        <taxon>Acholeplasmataceae</taxon>
        <taxon>Candidatus Phytoplasma</taxon>
        <taxon>16SrI (Aster yellows group)</taxon>
    </lineage>
</organism>
<gene>
    <name evidence="2" type="ORF">QN326_p00080</name>
</gene>
<keyword evidence="1" id="KW-0812">Transmembrane</keyword>
<keyword evidence="1" id="KW-1133">Transmembrane helix</keyword>
<evidence type="ECO:0000313" key="2">
    <source>
        <dbReference type="EMBL" id="WZX02790.1"/>
    </source>
</evidence>
<protein>
    <submittedName>
        <fullName evidence="2">Membrane protein</fullName>
    </submittedName>
</protein>
<accession>A0ABZ3CE46</accession>
<keyword evidence="2" id="KW-0614">Plasmid</keyword>
<dbReference type="EMBL" id="CP128415">
    <property type="protein sequence ID" value="WZX02790.1"/>
    <property type="molecule type" value="Genomic_DNA"/>
</dbReference>